<evidence type="ECO:0000313" key="3">
    <source>
        <dbReference type="Proteomes" id="UP000192247"/>
    </source>
</evidence>
<proteinExistence type="predicted"/>
<sequence length="227" mass="22059">MKGMLACAISSVVVLAGVLVSSPRAMAGEVAVGLSGGEGHDYGGGAGQGFGGDATFTGWENNYGGGSHFESMGHYGGGMATYGGGDFGGYDGGQGGHGGYEEGHGGYGDMGGFEGFDFVGGGGSKGHSLENEMAAHEDQAALSAVGLASLLTGGGLGGSHAHLASSTGSSYTISGPTQEIKSLHKIQTTSGGGHVLSRTAGHGGMGKAIILVKQPVAASHGGGHGWN</sequence>
<protein>
    <submittedName>
        <fullName evidence="2">Uncharacterized protein</fullName>
    </submittedName>
</protein>
<name>A0A1V9Y1M8_9ACAR</name>
<keyword evidence="3" id="KW-1185">Reference proteome</keyword>
<reference evidence="2 3" key="1">
    <citation type="journal article" date="2017" name="Gigascience">
        <title>Draft genome of the honey bee ectoparasitic mite, Tropilaelaps mercedesae, is shaped by the parasitic life history.</title>
        <authorList>
            <person name="Dong X."/>
            <person name="Armstrong S.D."/>
            <person name="Xia D."/>
            <person name="Makepeace B.L."/>
            <person name="Darby A.C."/>
            <person name="Kadowaki T."/>
        </authorList>
    </citation>
    <scope>NUCLEOTIDE SEQUENCE [LARGE SCALE GENOMIC DNA]</scope>
    <source>
        <strain evidence="2">Wuxi-XJTLU</strain>
    </source>
</reference>
<gene>
    <name evidence="2" type="ORF">BIW11_00142</name>
</gene>
<organism evidence="2 3">
    <name type="scientific">Tropilaelaps mercedesae</name>
    <dbReference type="NCBI Taxonomy" id="418985"/>
    <lineage>
        <taxon>Eukaryota</taxon>
        <taxon>Metazoa</taxon>
        <taxon>Ecdysozoa</taxon>
        <taxon>Arthropoda</taxon>
        <taxon>Chelicerata</taxon>
        <taxon>Arachnida</taxon>
        <taxon>Acari</taxon>
        <taxon>Parasitiformes</taxon>
        <taxon>Mesostigmata</taxon>
        <taxon>Gamasina</taxon>
        <taxon>Dermanyssoidea</taxon>
        <taxon>Laelapidae</taxon>
        <taxon>Tropilaelaps</taxon>
    </lineage>
</organism>
<comment type="caution">
    <text evidence="2">The sequence shown here is derived from an EMBL/GenBank/DDBJ whole genome shotgun (WGS) entry which is preliminary data.</text>
</comment>
<feature type="signal peptide" evidence="1">
    <location>
        <begin position="1"/>
        <end position="27"/>
    </location>
</feature>
<evidence type="ECO:0000256" key="1">
    <source>
        <dbReference type="SAM" id="SignalP"/>
    </source>
</evidence>
<dbReference type="EMBL" id="MNPL01001031">
    <property type="protein sequence ID" value="OQR79508.1"/>
    <property type="molecule type" value="Genomic_DNA"/>
</dbReference>
<feature type="chain" id="PRO_5013343038" evidence="1">
    <location>
        <begin position="28"/>
        <end position="227"/>
    </location>
</feature>
<accession>A0A1V9Y1M8</accession>
<dbReference type="Proteomes" id="UP000192247">
    <property type="component" value="Unassembled WGS sequence"/>
</dbReference>
<dbReference type="AlphaFoldDB" id="A0A1V9Y1M8"/>
<keyword evidence="1" id="KW-0732">Signal</keyword>
<evidence type="ECO:0000313" key="2">
    <source>
        <dbReference type="EMBL" id="OQR79508.1"/>
    </source>
</evidence>
<dbReference type="InParanoid" id="A0A1V9Y1M8"/>